<dbReference type="PANTHER" id="PTHR15565">
    <property type="entry name" value="AATF PROTEIN APOPTOSIS ANTAGONIZING TRANSCRIPTION FACTOR"/>
    <property type="match status" value="1"/>
</dbReference>
<accession>A0A7J7MNE3</accession>
<reference evidence="1 2" key="1">
    <citation type="journal article" date="2020" name="IScience">
        <title>Genome Sequencing of the Endangered Kingdonia uniflora (Circaeasteraceae, Ranunculales) Reveals Potential Mechanisms of Evolutionary Specialization.</title>
        <authorList>
            <person name="Sun Y."/>
            <person name="Deng T."/>
            <person name="Zhang A."/>
            <person name="Moore M.J."/>
            <person name="Landis J.B."/>
            <person name="Lin N."/>
            <person name="Zhang H."/>
            <person name="Zhang X."/>
            <person name="Huang J."/>
            <person name="Zhang X."/>
            <person name="Sun H."/>
            <person name="Wang H."/>
        </authorList>
    </citation>
    <scope>NUCLEOTIDE SEQUENCE [LARGE SCALE GENOMIC DNA]</scope>
    <source>
        <strain evidence="1">TB1705</strain>
        <tissue evidence="1">Leaf</tissue>
    </source>
</reference>
<dbReference type="AlphaFoldDB" id="A0A7J7MNE3"/>
<proteinExistence type="predicted"/>
<evidence type="ECO:0000313" key="2">
    <source>
        <dbReference type="Proteomes" id="UP000541444"/>
    </source>
</evidence>
<dbReference type="OrthoDB" id="5783963at2759"/>
<dbReference type="EMBL" id="JACGCM010001360">
    <property type="protein sequence ID" value="KAF6156282.1"/>
    <property type="molecule type" value="Genomic_DNA"/>
</dbReference>
<protein>
    <submittedName>
        <fullName evidence="1">Uncharacterized protein</fullName>
    </submittedName>
</protein>
<name>A0A7J7MNE3_9MAGN</name>
<comment type="caution">
    <text evidence="1">The sequence shown here is derived from an EMBL/GenBank/DDBJ whole genome shotgun (WGS) entry which is preliminary data.</text>
</comment>
<gene>
    <name evidence="1" type="ORF">GIB67_008052</name>
</gene>
<dbReference type="GO" id="GO:0005730">
    <property type="term" value="C:nucleolus"/>
    <property type="evidence" value="ECO:0007669"/>
    <property type="project" value="TreeGrafter"/>
</dbReference>
<dbReference type="PANTHER" id="PTHR15565:SF0">
    <property type="entry name" value="PROTEIN AATF"/>
    <property type="match status" value="1"/>
</dbReference>
<keyword evidence="2" id="KW-1185">Reference proteome</keyword>
<dbReference type="Proteomes" id="UP000541444">
    <property type="component" value="Unassembled WGS sequence"/>
</dbReference>
<evidence type="ECO:0000313" key="1">
    <source>
        <dbReference type="EMBL" id="KAF6156282.1"/>
    </source>
</evidence>
<dbReference type="InterPro" id="IPR039223">
    <property type="entry name" value="AATF/Bfr2"/>
</dbReference>
<sequence length="153" mass="17514">MKDPSKWIKAMQLRRSVVGIIGVDYDAACNKKAEEKNMVDGDPELLDDFQFFHQLHRVLLSSVVVTSDEALVKQQAKLNALMRQQNRKRKTVDLVTASEFSFMHEYRANLFLGQNFAGYMIYTATAFKNKDNYHWLTGRVDDVINDSGHPIGT</sequence>
<organism evidence="1 2">
    <name type="scientific">Kingdonia uniflora</name>
    <dbReference type="NCBI Taxonomy" id="39325"/>
    <lineage>
        <taxon>Eukaryota</taxon>
        <taxon>Viridiplantae</taxon>
        <taxon>Streptophyta</taxon>
        <taxon>Embryophyta</taxon>
        <taxon>Tracheophyta</taxon>
        <taxon>Spermatophyta</taxon>
        <taxon>Magnoliopsida</taxon>
        <taxon>Ranunculales</taxon>
        <taxon>Circaeasteraceae</taxon>
        <taxon>Kingdonia</taxon>
    </lineage>
</organism>